<evidence type="ECO:0000313" key="3">
    <source>
        <dbReference type="Proteomes" id="UP000253790"/>
    </source>
</evidence>
<keyword evidence="1" id="KW-0472">Membrane</keyword>
<dbReference type="RefSeq" id="WP_114927329.1">
    <property type="nucleotide sequence ID" value="NZ_CP031229.1"/>
</dbReference>
<keyword evidence="3" id="KW-1185">Reference proteome</keyword>
<keyword evidence="1" id="KW-0812">Transmembrane</keyword>
<proteinExistence type="predicted"/>
<dbReference type="KEGG" id="orn:DV701_04995"/>
<reference evidence="2 3" key="1">
    <citation type="submission" date="2018-07" db="EMBL/GenBank/DDBJ databases">
        <title>Complete genome sequencing of Ornithinimicrobium sp. AMA3305.</title>
        <authorList>
            <person name="Bae J.-W."/>
        </authorList>
    </citation>
    <scope>NUCLEOTIDE SEQUENCE [LARGE SCALE GENOMIC DNA]</scope>
    <source>
        <strain evidence="2 3">AMA3305</strain>
    </source>
</reference>
<gene>
    <name evidence="2" type="ORF">DV701_04995</name>
</gene>
<sequence length="60" mass="6705">MSGSAVMMMIVAMVVVWGGLIASILFLRARPKVDDTLLEDPDMVREDTARLHEPHPTRDL</sequence>
<protein>
    <submittedName>
        <fullName evidence="2">Methionine/alanine import family NSS transporter small subunit</fullName>
    </submittedName>
</protein>
<organism evidence="2 3">
    <name type="scientific">Ornithinimicrobium avium</name>
    <dbReference type="NCBI Taxonomy" id="2283195"/>
    <lineage>
        <taxon>Bacteria</taxon>
        <taxon>Bacillati</taxon>
        <taxon>Actinomycetota</taxon>
        <taxon>Actinomycetes</taxon>
        <taxon>Micrococcales</taxon>
        <taxon>Ornithinimicrobiaceae</taxon>
        <taxon>Ornithinimicrobium</taxon>
    </lineage>
</organism>
<evidence type="ECO:0000313" key="2">
    <source>
        <dbReference type="EMBL" id="AXH95564.1"/>
    </source>
</evidence>
<name>A0A345NKK6_9MICO</name>
<keyword evidence="1" id="KW-1133">Transmembrane helix</keyword>
<dbReference type="OrthoDB" id="6712920at2"/>
<dbReference type="InterPro" id="IPR031596">
    <property type="entry name" value="MaAIMP_sms"/>
</dbReference>
<dbReference type="NCBIfam" id="NF033493">
    <property type="entry name" value="MetS_like_NSS"/>
    <property type="match status" value="1"/>
</dbReference>
<dbReference type="Proteomes" id="UP000253790">
    <property type="component" value="Chromosome"/>
</dbReference>
<dbReference type="Pfam" id="PF16951">
    <property type="entry name" value="MaAIMP_sms"/>
    <property type="match status" value="1"/>
</dbReference>
<feature type="transmembrane region" description="Helical" evidence="1">
    <location>
        <begin position="6"/>
        <end position="27"/>
    </location>
</feature>
<dbReference type="AlphaFoldDB" id="A0A345NKK6"/>
<accession>A0A345NKK6</accession>
<dbReference type="EMBL" id="CP031229">
    <property type="protein sequence ID" value="AXH95564.1"/>
    <property type="molecule type" value="Genomic_DNA"/>
</dbReference>
<evidence type="ECO:0000256" key="1">
    <source>
        <dbReference type="SAM" id="Phobius"/>
    </source>
</evidence>